<dbReference type="GO" id="GO:0005829">
    <property type="term" value="C:cytosol"/>
    <property type="evidence" value="ECO:0007669"/>
    <property type="project" value="TreeGrafter"/>
</dbReference>
<keyword evidence="11" id="KW-1185">Reference proteome</keyword>
<reference evidence="10 11" key="1">
    <citation type="submission" date="2015-03" db="EMBL/GenBank/DDBJ databases">
        <title>Draft Genome Sequence of Burkholderia andropogonis type strain ICMP2807, isolated from Sorghum bicolor.</title>
        <authorList>
            <person name="Lopes-Santos L."/>
            <person name="Castro D.B."/>
            <person name="Ottoboni L.M."/>
            <person name="Park D."/>
            <person name="Weirc B.S."/>
            <person name="Destefano S.A."/>
        </authorList>
    </citation>
    <scope>NUCLEOTIDE SEQUENCE [LARGE SCALE GENOMIC DNA]</scope>
    <source>
        <strain evidence="10 11">ICMP2807</strain>
    </source>
</reference>
<evidence type="ECO:0000256" key="4">
    <source>
        <dbReference type="ARBA" id="ARBA00023125"/>
    </source>
</evidence>
<dbReference type="PROSITE" id="PS50110">
    <property type="entry name" value="RESPONSE_REGULATORY"/>
    <property type="match status" value="1"/>
</dbReference>
<dbReference type="Pfam" id="PF00072">
    <property type="entry name" value="Response_reg"/>
    <property type="match status" value="1"/>
</dbReference>
<dbReference type="SMART" id="SM00862">
    <property type="entry name" value="Trans_reg_C"/>
    <property type="match status" value="1"/>
</dbReference>
<dbReference type="GO" id="GO:0032993">
    <property type="term" value="C:protein-DNA complex"/>
    <property type="evidence" value="ECO:0007669"/>
    <property type="project" value="TreeGrafter"/>
</dbReference>
<feature type="modified residue" description="4-aspartylphosphate" evidence="6">
    <location>
        <position position="56"/>
    </location>
</feature>
<evidence type="ECO:0000313" key="11">
    <source>
        <dbReference type="Proteomes" id="UP000033618"/>
    </source>
</evidence>
<gene>
    <name evidence="10" type="ORF">WM40_15015</name>
</gene>
<dbReference type="Gene3D" id="3.40.50.2300">
    <property type="match status" value="1"/>
</dbReference>
<protein>
    <submittedName>
        <fullName evidence="10">Uncharacterized protein</fullName>
    </submittedName>
</protein>
<keyword evidence="1 6" id="KW-0597">Phosphoprotein</keyword>
<dbReference type="PANTHER" id="PTHR48111">
    <property type="entry name" value="REGULATOR OF RPOS"/>
    <property type="match status" value="1"/>
</dbReference>
<evidence type="ECO:0000256" key="2">
    <source>
        <dbReference type="ARBA" id="ARBA00023012"/>
    </source>
</evidence>
<keyword evidence="5" id="KW-0804">Transcription</keyword>
<dbReference type="InterPro" id="IPR001789">
    <property type="entry name" value="Sig_transdc_resp-reg_receiver"/>
</dbReference>
<dbReference type="GO" id="GO:0006355">
    <property type="term" value="P:regulation of DNA-templated transcription"/>
    <property type="evidence" value="ECO:0007669"/>
    <property type="project" value="InterPro"/>
</dbReference>
<dbReference type="InterPro" id="IPR001867">
    <property type="entry name" value="OmpR/PhoB-type_DNA-bd"/>
</dbReference>
<dbReference type="Pfam" id="PF00486">
    <property type="entry name" value="Trans_reg_C"/>
    <property type="match status" value="1"/>
</dbReference>
<evidence type="ECO:0000256" key="3">
    <source>
        <dbReference type="ARBA" id="ARBA00023015"/>
    </source>
</evidence>
<dbReference type="InterPro" id="IPR016032">
    <property type="entry name" value="Sig_transdc_resp-reg_C-effctor"/>
</dbReference>
<dbReference type="CDD" id="cd00383">
    <property type="entry name" value="trans_reg_C"/>
    <property type="match status" value="1"/>
</dbReference>
<evidence type="ECO:0000259" key="8">
    <source>
        <dbReference type="PROSITE" id="PS50110"/>
    </source>
</evidence>
<dbReference type="STRING" id="28092.WM40_15015"/>
<evidence type="ECO:0000256" key="6">
    <source>
        <dbReference type="PROSITE-ProRule" id="PRU00169"/>
    </source>
</evidence>
<dbReference type="EMBL" id="LAQU01000015">
    <property type="protein sequence ID" value="KKB62828.1"/>
    <property type="molecule type" value="Genomic_DNA"/>
</dbReference>
<evidence type="ECO:0000256" key="1">
    <source>
        <dbReference type="ARBA" id="ARBA00022553"/>
    </source>
</evidence>
<evidence type="ECO:0000313" key="10">
    <source>
        <dbReference type="EMBL" id="KKB62828.1"/>
    </source>
</evidence>
<evidence type="ECO:0000256" key="7">
    <source>
        <dbReference type="PROSITE-ProRule" id="PRU01091"/>
    </source>
</evidence>
<dbReference type="SUPFAM" id="SSF46894">
    <property type="entry name" value="C-terminal effector domain of the bipartite response regulators"/>
    <property type="match status" value="1"/>
</dbReference>
<dbReference type="GO" id="GO:0000156">
    <property type="term" value="F:phosphorelay response regulator activity"/>
    <property type="evidence" value="ECO:0007669"/>
    <property type="project" value="TreeGrafter"/>
</dbReference>
<dbReference type="PATRIC" id="fig|28092.6.peg.3547"/>
<dbReference type="AlphaFoldDB" id="A0A0F5JYC1"/>
<dbReference type="InterPro" id="IPR039420">
    <property type="entry name" value="WalR-like"/>
</dbReference>
<dbReference type="Gene3D" id="1.10.10.10">
    <property type="entry name" value="Winged helix-like DNA-binding domain superfamily/Winged helix DNA-binding domain"/>
    <property type="match status" value="1"/>
</dbReference>
<dbReference type="OrthoDB" id="9127546at2"/>
<evidence type="ECO:0000256" key="5">
    <source>
        <dbReference type="ARBA" id="ARBA00023163"/>
    </source>
</evidence>
<dbReference type="SUPFAM" id="SSF52172">
    <property type="entry name" value="CheY-like"/>
    <property type="match status" value="1"/>
</dbReference>
<dbReference type="SMART" id="SM00448">
    <property type="entry name" value="REC"/>
    <property type="match status" value="1"/>
</dbReference>
<proteinExistence type="predicted"/>
<name>A0A0F5JYC1_9BURK</name>
<dbReference type="RefSeq" id="WP_046153251.1">
    <property type="nucleotide sequence ID" value="NZ_CADFGU010000007.1"/>
</dbReference>
<evidence type="ECO:0000259" key="9">
    <source>
        <dbReference type="PROSITE" id="PS51755"/>
    </source>
</evidence>
<accession>A0A0F5JYC1</accession>
<dbReference type="InterPro" id="IPR036388">
    <property type="entry name" value="WH-like_DNA-bd_sf"/>
</dbReference>
<dbReference type="PROSITE" id="PS51755">
    <property type="entry name" value="OMPR_PHOB"/>
    <property type="match status" value="1"/>
</dbReference>
<sequence length="288" mass="31929">MLDIPCSVLLIDDDAALRALMETFFTSRQIRVATQPDATDLSGHVARLRPSIVVLDLMMPGVDGLQALRALRASGDATPVIMLTARDEGVDRIVGLESGADDYVGKPFMPQELLARIQAVLRRHRHIPELAARHSQTDGTVPWPAHETVRAPVATTAHSYPVMAQSAAQFCFGRFTLDFVMRRLQRDGETIRLTNSEFTLLSVLARHPHEALSRPRLLSLWHGGHAAASERGIDVPIFRLRRILERDPARPEIIQTIRNAGYMFVPPPMEQDTSHADRATLHAPGALQ</sequence>
<dbReference type="GO" id="GO:0000976">
    <property type="term" value="F:transcription cis-regulatory region binding"/>
    <property type="evidence" value="ECO:0007669"/>
    <property type="project" value="TreeGrafter"/>
</dbReference>
<dbReference type="Gene3D" id="6.10.250.690">
    <property type="match status" value="1"/>
</dbReference>
<dbReference type="InterPro" id="IPR011006">
    <property type="entry name" value="CheY-like_superfamily"/>
</dbReference>
<dbReference type="PANTHER" id="PTHR48111:SF4">
    <property type="entry name" value="DNA-BINDING DUAL TRANSCRIPTIONAL REGULATOR OMPR"/>
    <property type="match status" value="1"/>
</dbReference>
<keyword evidence="3" id="KW-0805">Transcription regulation</keyword>
<keyword evidence="4 7" id="KW-0238">DNA-binding</keyword>
<keyword evidence="2" id="KW-0902">Two-component regulatory system</keyword>
<feature type="DNA-binding region" description="OmpR/PhoB-type" evidence="7">
    <location>
        <begin position="167"/>
        <end position="266"/>
    </location>
</feature>
<feature type="domain" description="Response regulatory" evidence="8">
    <location>
        <begin position="7"/>
        <end position="121"/>
    </location>
</feature>
<organism evidence="10 11">
    <name type="scientific">Robbsia andropogonis</name>
    <dbReference type="NCBI Taxonomy" id="28092"/>
    <lineage>
        <taxon>Bacteria</taxon>
        <taxon>Pseudomonadati</taxon>
        <taxon>Pseudomonadota</taxon>
        <taxon>Betaproteobacteria</taxon>
        <taxon>Burkholderiales</taxon>
        <taxon>Burkholderiaceae</taxon>
        <taxon>Robbsia</taxon>
    </lineage>
</organism>
<comment type="caution">
    <text evidence="10">The sequence shown here is derived from an EMBL/GenBank/DDBJ whole genome shotgun (WGS) entry which is preliminary data.</text>
</comment>
<dbReference type="Proteomes" id="UP000033618">
    <property type="component" value="Unassembled WGS sequence"/>
</dbReference>
<feature type="domain" description="OmpR/PhoB-type" evidence="9">
    <location>
        <begin position="167"/>
        <end position="266"/>
    </location>
</feature>